<organism evidence="2 3">
    <name type="scientific">Aphis craccivora</name>
    <name type="common">Cowpea aphid</name>
    <dbReference type="NCBI Taxonomy" id="307492"/>
    <lineage>
        <taxon>Eukaryota</taxon>
        <taxon>Metazoa</taxon>
        <taxon>Ecdysozoa</taxon>
        <taxon>Arthropoda</taxon>
        <taxon>Hexapoda</taxon>
        <taxon>Insecta</taxon>
        <taxon>Pterygota</taxon>
        <taxon>Neoptera</taxon>
        <taxon>Paraneoptera</taxon>
        <taxon>Hemiptera</taxon>
        <taxon>Sternorrhyncha</taxon>
        <taxon>Aphidomorpha</taxon>
        <taxon>Aphidoidea</taxon>
        <taxon>Aphididae</taxon>
        <taxon>Aphidini</taxon>
        <taxon>Aphis</taxon>
        <taxon>Aphis</taxon>
    </lineage>
</organism>
<dbReference type="EMBL" id="VUJU01004109">
    <property type="protein sequence ID" value="KAF0755543.1"/>
    <property type="molecule type" value="Genomic_DNA"/>
</dbReference>
<comment type="caution">
    <text evidence="2">The sequence shown here is derived from an EMBL/GenBank/DDBJ whole genome shotgun (WGS) entry which is preliminary data.</text>
</comment>
<keyword evidence="1" id="KW-1133">Transmembrane helix</keyword>
<keyword evidence="3" id="KW-1185">Reference proteome</keyword>
<reference evidence="2 3" key="1">
    <citation type="submission" date="2019-08" db="EMBL/GenBank/DDBJ databases">
        <title>Whole genome of Aphis craccivora.</title>
        <authorList>
            <person name="Voronova N.V."/>
            <person name="Shulinski R.S."/>
            <person name="Bandarenka Y.V."/>
            <person name="Zhorov D.G."/>
            <person name="Warner D."/>
        </authorList>
    </citation>
    <scope>NUCLEOTIDE SEQUENCE [LARGE SCALE GENOMIC DNA]</scope>
    <source>
        <strain evidence="2">180601</strain>
        <tissue evidence="2">Whole Body</tissue>
    </source>
</reference>
<proteinExistence type="predicted"/>
<feature type="transmembrane region" description="Helical" evidence="1">
    <location>
        <begin position="52"/>
        <end position="72"/>
    </location>
</feature>
<dbReference type="AlphaFoldDB" id="A0A6G0YGV8"/>
<dbReference type="Proteomes" id="UP000478052">
    <property type="component" value="Unassembled WGS sequence"/>
</dbReference>
<keyword evidence="1" id="KW-0812">Transmembrane</keyword>
<gene>
    <name evidence="2" type="ORF">FWK35_00038957</name>
</gene>
<evidence type="ECO:0000256" key="1">
    <source>
        <dbReference type="SAM" id="Phobius"/>
    </source>
</evidence>
<name>A0A6G0YGV8_APHCR</name>
<accession>A0A6G0YGV8</accession>
<sequence>MQNDESSQTTHRKSTEAVRRYFGRYFLIVDFLLTVVVYTILLAIGYAMVAPLVIASFTVIRCTVADLAYLIGSIYSHLCKGLCFLMFHCHVTFINVFVAVTMIWLVLAMLISFSDRDRLVLLLTIHDDELIVQ</sequence>
<evidence type="ECO:0000313" key="3">
    <source>
        <dbReference type="Proteomes" id="UP000478052"/>
    </source>
</evidence>
<keyword evidence="1" id="KW-0472">Membrane</keyword>
<feature type="transmembrane region" description="Helical" evidence="1">
    <location>
        <begin position="84"/>
        <end position="113"/>
    </location>
</feature>
<evidence type="ECO:0000313" key="2">
    <source>
        <dbReference type="EMBL" id="KAF0755543.1"/>
    </source>
</evidence>
<protein>
    <submittedName>
        <fullName evidence="2">Uncharacterized protein</fullName>
    </submittedName>
</protein>
<feature type="transmembrane region" description="Helical" evidence="1">
    <location>
        <begin position="21"/>
        <end position="46"/>
    </location>
</feature>